<protein>
    <submittedName>
        <fullName evidence="2">Uncharacterized protein</fullName>
    </submittedName>
</protein>
<reference evidence="2" key="1">
    <citation type="submission" date="2023-06" db="EMBL/GenBank/DDBJ databases">
        <title>Survivors Of The Sea: Transcriptome response of Skeletonema marinoi to long-term dormancy.</title>
        <authorList>
            <person name="Pinder M.I.M."/>
            <person name="Kourtchenko O."/>
            <person name="Robertson E.K."/>
            <person name="Larsson T."/>
            <person name="Maumus F."/>
            <person name="Osuna-Cruz C.M."/>
            <person name="Vancaester E."/>
            <person name="Stenow R."/>
            <person name="Vandepoele K."/>
            <person name="Ploug H."/>
            <person name="Bruchert V."/>
            <person name="Godhe A."/>
            <person name="Topel M."/>
        </authorList>
    </citation>
    <scope>NUCLEOTIDE SEQUENCE</scope>
    <source>
        <strain evidence="2">R05AC</strain>
    </source>
</reference>
<dbReference type="AlphaFoldDB" id="A0AAD8Y0U6"/>
<dbReference type="EMBL" id="JATAAI010000025">
    <property type="protein sequence ID" value="KAK1737544.1"/>
    <property type="molecule type" value="Genomic_DNA"/>
</dbReference>
<organism evidence="2 3">
    <name type="scientific">Skeletonema marinoi</name>
    <dbReference type="NCBI Taxonomy" id="267567"/>
    <lineage>
        <taxon>Eukaryota</taxon>
        <taxon>Sar</taxon>
        <taxon>Stramenopiles</taxon>
        <taxon>Ochrophyta</taxon>
        <taxon>Bacillariophyta</taxon>
        <taxon>Coscinodiscophyceae</taxon>
        <taxon>Thalassiosirophycidae</taxon>
        <taxon>Thalassiosirales</taxon>
        <taxon>Skeletonemataceae</taxon>
        <taxon>Skeletonema</taxon>
        <taxon>Skeletonema marinoi-dohrnii complex</taxon>
    </lineage>
</organism>
<evidence type="ECO:0000256" key="1">
    <source>
        <dbReference type="SAM" id="MobiDB-lite"/>
    </source>
</evidence>
<gene>
    <name evidence="2" type="ORF">QTG54_011830</name>
</gene>
<dbReference type="Proteomes" id="UP001224775">
    <property type="component" value="Unassembled WGS sequence"/>
</dbReference>
<sequence length="73" mass="7690">MSRIPQVLTSRVVLSSIGRFESLVPASVHSKLGKIVKPKTFKSVGAGQPFSFEASGARNAGSAPFSAETSLRK</sequence>
<comment type="caution">
    <text evidence="2">The sequence shown here is derived from an EMBL/GenBank/DDBJ whole genome shotgun (WGS) entry which is preliminary data.</text>
</comment>
<evidence type="ECO:0000313" key="3">
    <source>
        <dbReference type="Proteomes" id="UP001224775"/>
    </source>
</evidence>
<proteinExistence type="predicted"/>
<name>A0AAD8Y0U6_9STRA</name>
<evidence type="ECO:0000313" key="2">
    <source>
        <dbReference type="EMBL" id="KAK1737544.1"/>
    </source>
</evidence>
<feature type="region of interest" description="Disordered" evidence="1">
    <location>
        <begin position="53"/>
        <end position="73"/>
    </location>
</feature>
<keyword evidence="3" id="KW-1185">Reference proteome</keyword>
<accession>A0AAD8Y0U6</accession>